<dbReference type="NCBIfam" id="TIGR01968">
    <property type="entry name" value="minD_bact"/>
    <property type="match status" value="1"/>
</dbReference>
<accession>A0A9C7C3B3</accession>
<dbReference type="Proteomes" id="UP001061958">
    <property type="component" value="Chloroplast Pltd"/>
</dbReference>
<comment type="similarity">
    <text evidence="2">Belongs to the ParA family. MinD subfamily.</text>
</comment>
<protein>
    <recommendedName>
        <fullName evidence="3">Putative septum site-determining protein MinD</fullName>
    </recommendedName>
</protein>
<dbReference type="CDD" id="cd02036">
    <property type="entry name" value="MinD"/>
    <property type="match status" value="1"/>
</dbReference>
<dbReference type="Pfam" id="PF01656">
    <property type="entry name" value="CbiA"/>
    <property type="match status" value="1"/>
</dbReference>
<organism evidence="11 12">
    <name type="scientific">Galdieria partita</name>
    <dbReference type="NCBI Taxonomy" id="83374"/>
    <lineage>
        <taxon>Eukaryota</taxon>
        <taxon>Rhodophyta</taxon>
        <taxon>Bangiophyceae</taxon>
        <taxon>Galdieriales</taxon>
        <taxon>Galdieriaceae</taxon>
        <taxon>Galdieria</taxon>
    </lineage>
</organism>
<evidence type="ECO:0000256" key="1">
    <source>
        <dbReference type="ARBA" id="ARBA00002662"/>
    </source>
</evidence>
<name>A0A9C7C3B3_9RHOD</name>
<keyword evidence="6 9" id="KW-0067">ATP-binding</keyword>
<dbReference type="GO" id="GO:0051782">
    <property type="term" value="P:negative regulation of cell division"/>
    <property type="evidence" value="ECO:0007669"/>
    <property type="project" value="TreeGrafter"/>
</dbReference>
<evidence type="ECO:0000313" key="12">
    <source>
        <dbReference type="Proteomes" id="UP001061958"/>
    </source>
</evidence>
<dbReference type="GO" id="GO:0005829">
    <property type="term" value="C:cytosol"/>
    <property type="evidence" value="ECO:0007669"/>
    <property type="project" value="TreeGrafter"/>
</dbReference>
<keyword evidence="7" id="KW-0717">Septation</keyword>
<evidence type="ECO:0000256" key="7">
    <source>
        <dbReference type="ARBA" id="ARBA00023210"/>
    </source>
</evidence>
<dbReference type="InterPro" id="IPR025501">
    <property type="entry name" value="MinD_FleN"/>
</dbReference>
<dbReference type="InterPro" id="IPR050625">
    <property type="entry name" value="ParA/MinD_ATPase"/>
</dbReference>
<dbReference type="GO" id="GO:0016887">
    <property type="term" value="F:ATP hydrolysis activity"/>
    <property type="evidence" value="ECO:0007669"/>
    <property type="project" value="InterPro"/>
</dbReference>
<gene>
    <name evidence="11" type="primary">minD</name>
    <name evidence="11" type="ORF">GpartN1_CHLp113</name>
</gene>
<evidence type="ECO:0000256" key="8">
    <source>
        <dbReference type="ARBA" id="ARBA00023306"/>
    </source>
</evidence>
<dbReference type="InterPro" id="IPR002586">
    <property type="entry name" value="CobQ/CobB/MinD/ParA_Nub-bd_dom"/>
</dbReference>
<feature type="binding site" evidence="9">
    <location>
        <begin position="11"/>
        <end position="18"/>
    </location>
    <ligand>
        <name>ATP</name>
        <dbReference type="ChEBI" id="CHEBI:30616"/>
    </ligand>
</feature>
<dbReference type="InterPro" id="IPR027417">
    <property type="entry name" value="P-loop_NTPase"/>
</dbReference>
<evidence type="ECO:0000259" key="10">
    <source>
        <dbReference type="Pfam" id="PF01656"/>
    </source>
</evidence>
<keyword evidence="4" id="KW-0132">Cell division</keyword>
<comment type="function">
    <text evidence="1">ATPase required for the correct placement of the division site.</text>
</comment>
<dbReference type="EMBL" id="AP025529">
    <property type="protein sequence ID" value="BDE17619.1"/>
    <property type="molecule type" value="Genomic_DNA"/>
</dbReference>
<dbReference type="GO" id="GO:0009898">
    <property type="term" value="C:cytoplasmic side of plasma membrane"/>
    <property type="evidence" value="ECO:0007669"/>
    <property type="project" value="TreeGrafter"/>
</dbReference>
<keyword evidence="8" id="KW-0131">Cell cycle</keyword>
<evidence type="ECO:0000256" key="4">
    <source>
        <dbReference type="ARBA" id="ARBA00022618"/>
    </source>
</evidence>
<keyword evidence="11" id="KW-0934">Plastid</keyword>
<dbReference type="GO" id="GO:0051301">
    <property type="term" value="P:cell division"/>
    <property type="evidence" value="ECO:0007669"/>
    <property type="project" value="UniProtKB-KW"/>
</dbReference>
<evidence type="ECO:0000256" key="6">
    <source>
        <dbReference type="ARBA" id="ARBA00022840"/>
    </source>
</evidence>
<dbReference type="PANTHER" id="PTHR43384:SF6">
    <property type="entry name" value="SEPTUM SITE-DETERMINING PROTEIN MIND HOMOLOG, CHLOROPLASTIC"/>
    <property type="match status" value="1"/>
</dbReference>
<sequence>MARVIVITSGKGGVGKTTTTANLGMCLAKLGYETILIDADTGLRNLDLLLGLENRVIYTALEVVSGECRLEQALIKDKHYNRLSLLSTSQNHTKNDISEDSICFLINLLHKKADYILIDSPAGIEKGFYRAISSAKEALVITTPEITSVRDADRVIGLLQSHNINNISLIINRIRHKMIRQNEMMSVQDVTEVLAIPLVGVIPEDEKVIISTNKGEPIVLEEHFSVSSLAFEDIARRLNGQDIGFKNLDYFYPTHLEFLKKIFFKSF</sequence>
<dbReference type="InterPro" id="IPR010223">
    <property type="entry name" value="MinD"/>
</dbReference>
<evidence type="ECO:0000256" key="9">
    <source>
        <dbReference type="PIRSR" id="PIRSR003092-1"/>
    </source>
</evidence>
<keyword evidence="5 9" id="KW-0547">Nucleotide-binding</keyword>
<keyword evidence="12" id="KW-1185">Reference proteome</keyword>
<dbReference type="PIRSF" id="PIRSF003092">
    <property type="entry name" value="MinD"/>
    <property type="match status" value="1"/>
</dbReference>
<dbReference type="PANTHER" id="PTHR43384">
    <property type="entry name" value="SEPTUM SITE-DETERMINING PROTEIN MIND HOMOLOG, CHLOROPLASTIC-RELATED"/>
    <property type="match status" value="1"/>
</dbReference>
<dbReference type="FunFam" id="3.40.50.300:FF:000068">
    <property type="entry name" value="Site-determining protein"/>
    <property type="match status" value="1"/>
</dbReference>
<dbReference type="AlphaFoldDB" id="A0A9C7C3B3"/>
<evidence type="ECO:0000256" key="2">
    <source>
        <dbReference type="ARBA" id="ARBA00010257"/>
    </source>
</evidence>
<keyword evidence="11" id="KW-0150">Chloroplast</keyword>
<geneLocation type="chloroplast" evidence="11"/>
<dbReference type="SUPFAM" id="SSF52540">
    <property type="entry name" value="P-loop containing nucleoside triphosphate hydrolases"/>
    <property type="match status" value="1"/>
</dbReference>
<dbReference type="GO" id="GO:0005524">
    <property type="term" value="F:ATP binding"/>
    <property type="evidence" value="ECO:0007669"/>
    <property type="project" value="UniProtKB-KW"/>
</dbReference>
<evidence type="ECO:0000256" key="5">
    <source>
        <dbReference type="ARBA" id="ARBA00022741"/>
    </source>
</evidence>
<reference evidence="11" key="1">
    <citation type="journal article" date="2022" name="Proc. Natl. Acad. Sci. U.S.A.">
        <title>Life cycle and functional genomics of the unicellular red alga Galdieria for elucidating algal and plant evolution and industrial use.</title>
        <authorList>
            <person name="Hirooka S."/>
            <person name="Itabashi T."/>
            <person name="Ichinose T.M."/>
            <person name="Onuma R."/>
            <person name="Fujiwara T."/>
            <person name="Yamashita S."/>
            <person name="Jong L.W."/>
            <person name="Tomita R."/>
            <person name="Iwane A.H."/>
            <person name="Miyagishima S.Y."/>
        </authorList>
    </citation>
    <scope>NUCLEOTIDE SEQUENCE</scope>
    <source>
        <strain evidence="11">NBRC 102759</strain>
    </source>
</reference>
<feature type="domain" description="CobQ/CobB/MinD/ParA nucleotide binding" evidence="10">
    <location>
        <begin position="5"/>
        <end position="218"/>
    </location>
</feature>
<evidence type="ECO:0000256" key="3">
    <source>
        <dbReference type="ARBA" id="ARBA00015415"/>
    </source>
</evidence>
<dbReference type="OrthoDB" id="189057at2759"/>
<dbReference type="Gene3D" id="3.40.50.300">
    <property type="entry name" value="P-loop containing nucleotide triphosphate hydrolases"/>
    <property type="match status" value="1"/>
</dbReference>
<proteinExistence type="inferred from homology"/>
<evidence type="ECO:0000313" key="11">
    <source>
        <dbReference type="EMBL" id="BDE17619.1"/>
    </source>
</evidence>